<organism evidence="3 4">
    <name type="scientific">Paludifilum halophilum</name>
    <dbReference type="NCBI Taxonomy" id="1642702"/>
    <lineage>
        <taxon>Bacteria</taxon>
        <taxon>Bacillati</taxon>
        <taxon>Bacillota</taxon>
        <taxon>Bacilli</taxon>
        <taxon>Bacillales</taxon>
        <taxon>Thermoactinomycetaceae</taxon>
        <taxon>Paludifilum</taxon>
    </lineage>
</organism>
<dbReference type="GO" id="GO:0016491">
    <property type="term" value="F:oxidoreductase activity"/>
    <property type="evidence" value="ECO:0007669"/>
    <property type="project" value="InterPro"/>
</dbReference>
<dbReference type="Proteomes" id="UP000215459">
    <property type="component" value="Unassembled WGS sequence"/>
</dbReference>
<dbReference type="GO" id="GO:0005829">
    <property type="term" value="C:cytosol"/>
    <property type="evidence" value="ECO:0007669"/>
    <property type="project" value="TreeGrafter"/>
</dbReference>
<dbReference type="RefSeq" id="WP_094264961.1">
    <property type="nucleotide sequence ID" value="NZ_NOWF01000007.1"/>
</dbReference>
<evidence type="ECO:0000256" key="1">
    <source>
        <dbReference type="ARBA" id="ARBA00009428"/>
    </source>
</evidence>
<dbReference type="InterPro" id="IPR050712">
    <property type="entry name" value="NAD(P)H-dep_reductase"/>
</dbReference>
<sequence length="182" mass="20245">MKIMILCGSPRQSSLSRRLSAAAVELVSHRKMETLAFDVGMDPLPLFQGGEESLHPGVKRWKRLADESEGFFIITPEYHNGISGALKNALDFLDRSSFRRKPVAIAAASGGGKGGVNALNNLRLILRGLYAWVLPEQMIVDFESFSENGELLPADFRRLQEVMEELAVWTEWSQQGTVIGKR</sequence>
<feature type="domain" description="NADPH-dependent FMN reductase-like" evidence="2">
    <location>
        <begin position="1"/>
        <end position="141"/>
    </location>
</feature>
<reference evidence="3 4" key="1">
    <citation type="submission" date="2017-07" db="EMBL/GenBank/DDBJ databases">
        <title>The genome sequence of Paludifilum halophilum highlights mechanisms for microbial adaptation to high salt environemnts.</title>
        <authorList>
            <person name="Belbahri L."/>
        </authorList>
    </citation>
    <scope>NUCLEOTIDE SEQUENCE [LARGE SCALE GENOMIC DNA]</scope>
    <source>
        <strain evidence="3 4">DSM 102817</strain>
    </source>
</reference>
<comment type="similarity">
    <text evidence="1">Belongs to the azoreductase type 2 family.</text>
</comment>
<dbReference type="EMBL" id="NOWF01000007">
    <property type="protein sequence ID" value="OYD07218.1"/>
    <property type="molecule type" value="Genomic_DNA"/>
</dbReference>
<dbReference type="PANTHER" id="PTHR30543">
    <property type="entry name" value="CHROMATE REDUCTASE"/>
    <property type="match status" value="1"/>
</dbReference>
<comment type="caution">
    <text evidence="3">The sequence shown here is derived from an EMBL/GenBank/DDBJ whole genome shotgun (WGS) entry which is preliminary data.</text>
</comment>
<dbReference type="InterPro" id="IPR005025">
    <property type="entry name" value="FMN_Rdtase-like_dom"/>
</dbReference>
<dbReference type="AlphaFoldDB" id="A0A235B4I3"/>
<dbReference type="InterPro" id="IPR029039">
    <property type="entry name" value="Flavoprotein-like_sf"/>
</dbReference>
<evidence type="ECO:0000259" key="2">
    <source>
        <dbReference type="Pfam" id="PF03358"/>
    </source>
</evidence>
<dbReference type="SUPFAM" id="SSF52218">
    <property type="entry name" value="Flavoproteins"/>
    <property type="match status" value="1"/>
</dbReference>
<gene>
    <name evidence="3" type="ORF">CHM34_12605</name>
</gene>
<accession>A0A235B4I3</accession>
<evidence type="ECO:0000313" key="3">
    <source>
        <dbReference type="EMBL" id="OYD07218.1"/>
    </source>
</evidence>
<protein>
    <recommendedName>
        <fullName evidence="2">NADPH-dependent FMN reductase-like domain-containing protein</fullName>
    </recommendedName>
</protein>
<dbReference type="OrthoDB" id="9790975at2"/>
<proteinExistence type="inferred from homology"/>
<dbReference type="Gene3D" id="3.40.50.360">
    <property type="match status" value="1"/>
</dbReference>
<name>A0A235B4I3_9BACL</name>
<dbReference type="PANTHER" id="PTHR30543:SF21">
    <property type="entry name" value="NAD(P)H-DEPENDENT FMN REDUCTASE LOT6"/>
    <property type="match status" value="1"/>
</dbReference>
<evidence type="ECO:0000313" key="4">
    <source>
        <dbReference type="Proteomes" id="UP000215459"/>
    </source>
</evidence>
<dbReference type="Pfam" id="PF03358">
    <property type="entry name" value="FMN_red"/>
    <property type="match status" value="1"/>
</dbReference>
<keyword evidence="4" id="KW-1185">Reference proteome</keyword>
<dbReference type="GO" id="GO:0010181">
    <property type="term" value="F:FMN binding"/>
    <property type="evidence" value="ECO:0007669"/>
    <property type="project" value="TreeGrafter"/>
</dbReference>